<name>A0A7C7D7S5_9FIRM</name>
<sequence>MIVKVIKKHITWPSLKSYMNKCLSALKRMSKKLQAFWSSISSALTVLATLVTIFGIGFWAIVSPLQDSIEPLRISKYKKIIEDIKIGSSEEYVESVLGIPKRENLIDLNSETDDQLYVIRNDYINKDFLYSVYFTEKNGLVGMGLITLNKHFKPRIPTRDYKELLEFNQAELVPYTPFFIESNFSGSRSDNSNYFLEFIGPTLDTDNLYIGYGISELGFIKKSEREYFYNYLFDLRDFRVKIPGNENNKTTPDIIFLKVIL</sequence>
<comment type="caution">
    <text evidence="2">The sequence shown here is derived from an EMBL/GenBank/DDBJ whole genome shotgun (WGS) entry which is preliminary data.</text>
</comment>
<proteinExistence type="predicted"/>
<dbReference type="EMBL" id="DUTF01000046">
    <property type="protein sequence ID" value="HHY25539.1"/>
    <property type="molecule type" value="Genomic_DNA"/>
</dbReference>
<protein>
    <submittedName>
        <fullName evidence="2">Type II secretion system protein M</fullName>
    </submittedName>
</protein>
<evidence type="ECO:0000313" key="3">
    <source>
        <dbReference type="Proteomes" id="UP000553059"/>
    </source>
</evidence>
<keyword evidence="1" id="KW-1133">Transmembrane helix</keyword>
<evidence type="ECO:0000313" key="2">
    <source>
        <dbReference type="EMBL" id="HHY25539.1"/>
    </source>
</evidence>
<reference evidence="2 3" key="1">
    <citation type="journal article" date="2020" name="Biotechnol. Biofuels">
        <title>New insights from the biogas microbiome by comprehensive genome-resolved metagenomics of nearly 1600 species originating from multiple anaerobic digesters.</title>
        <authorList>
            <person name="Campanaro S."/>
            <person name="Treu L."/>
            <person name="Rodriguez-R L.M."/>
            <person name="Kovalovszki A."/>
            <person name="Ziels R.M."/>
            <person name="Maus I."/>
            <person name="Zhu X."/>
            <person name="Kougias P.G."/>
            <person name="Basile A."/>
            <person name="Luo G."/>
            <person name="Schluter A."/>
            <person name="Konstantinidis K.T."/>
            <person name="Angelidaki I."/>
        </authorList>
    </citation>
    <scope>NUCLEOTIDE SEQUENCE [LARGE SCALE GENOMIC DNA]</scope>
    <source>
        <strain evidence="2">AS05jafATM_4</strain>
    </source>
</reference>
<evidence type="ECO:0000256" key="1">
    <source>
        <dbReference type="SAM" id="Phobius"/>
    </source>
</evidence>
<accession>A0A7C7D7S5</accession>
<dbReference type="Proteomes" id="UP000553059">
    <property type="component" value="Unassembled WGS sequence"/>
</dbReference>
<dbReference type="InterPro" id="IPR050010">
    <property type="entry name" value="ETEC_3214_dom"/>
</dbReference>
<dbReference type="AlphaFoldDB" id="A0A7C7D7S5"/>
<gene>
    <name evidence="2" type="ORF">GX523_02085</name>
</gene>
<feature type="transmembrane region" description="Helical" evidence="1">
    <location>
        <begin position="36"/>
        <end position="62"/>
    </location>
</feature>
<dbReference type="NCBIfam" id="NF043066">
    <property type="entry name" value="ETEC_3214_dom"/>
    <property type="match status" value="1"/>
</dbReference>
<organism evidence="2 3">
    <name type="scientific">Desulfitobacterium dehalogenans</name>
    <dbReference type="NCBI Taxonomy" id="36854"/>
    <lineage>
        <taxon>Bacteria</taxon>
        <taxon>Bacillati</taxon>
        <taxon>Bacillota</taxon>
        <taxon>Clostridia</taxon>
        <taxon>Eubacteriales</taxon>
        <taxon>Desulfitobacteriaceae</taxon>
        <taxon>Desulfitobacterium</taxon>
    </lineage>
</organism>
<keyword evidence="1" id="KW-0812">Transmembrane</keyword>
<keyword evidence="1" id="KW-0472">Membrane</keyword>